<protein>
    <submittedName>
        <fullName evidence="1">BSD domain-containing protein 1</fullName>
    </submittedName>
</protein>
<dbReference type="EMBL" id="JANBPG010003044">
    <property type="protein sequence ID" value="KAJ1883860.1"/>
    <property type="molecule type" value="Genomic_DNA"/>
</dbReference>
<dbReference type="Proteomes" id="UP001150581">
    <property type="component" value="Unassembled WGS sequence"/>
</dbReference>
<evidence type="ECO:0000313" key="2">
    <source>
        <dbReference type="Proteomes" id="UP001150581"/>
    </source>
</evidence>
<gene>
    <name evidence="1" type="primary">BSDC1_2</name>
    <name evidence="1" type="ORF">LPJ66_010893</name>
</gene>
<accession>A0ACC1HZW6</accession>
<proteinExistence type="predicted"/>
<comment type="caution">
    <text evidence="1">The sequence shown here is derived from an EMBL/GenBank/DDBJ whole genome shotgun (WGS) entry which is preliminary data.</text>
</comment>
<organism evidence="1 2">
    <name type="scientific">Kickxella alabastrina</name>
    <dbReference type="NCBI Taxonomy" id="61397"/>
    <lineage>
        <taxon>Eukaryota</taxon>
        <taxon>Fungi</taxon>
        <taxon>Fungi incertae sedis</taxon>
        <taxon>Zoopagomycota</taxon>
        <taxon>Kickxellomycotina</taxon>
        <taxon>Kickxellomycetes</taxon>
        <taxon>Kickxellales</taxon>
        <taxon>Kickxellaceae</taxon>
        <taxon>Kickxella</taxon>
    </lineage>
</organism>
<name>A0ACC1HZW6_9FUNG</name>
<evidence type="ECO:0000313" key="1">
    <source>
        <dbReference type="EMBL" id="KAJ1883860.1"/>
    </source>
</evidence>
<sequence>MDGYAAQLQAEAAESEGILPQRSEPSSPQTGPETNTSDLVPSFSSMFGFAASWGKKLQTELQLDHFVDQLKKQSEEVTKAYTQDIAEFAQAVKVGATRGMDELSTRFTQLKTDLEAELQPEQTSRAVNGTETEAQDQKVQSQNMFGGIGRHFQVDALMQQQEKAKRLMSKLGSDLEDLLRDAIVIEAPGSGSTEEQKSAARKIIYDRRMAQLAAIRESEDTYLVDPREMSEFKTFEEAFVMDQGMLQVAQLLAENPAMAGIHAKLVGEKVEENEFWTRYFFRAWMVEQEEVRRKKLVEAAVAATAEDEFSWDAEEEDEDEENSKSKRKTAETGAAKDGSAEVSKTVEPKTVDAADAAADVAAPQPAAVSEEPKTDNSNASASVDKADKTAGKPAAAAAAAQADKADGTKPDSNDDAWDEWE</sequence>
<keyword evidence="2" id="KW-1185">Reference proteome</keyword>
<reference evidence="1" key="1">
    <citation type="submission" date="2022-07" db="EMBL/GenBank/DDBJ databases">
        <title>Phylogenomic reconstructions and comparative analyses of Kickxellomycotina fungi.</title>
        <authorList>
            <person name="Reynolds N.K."/>
            <person name="Stajich J.E."/>
            <person name="Barry K."/>
            <person name="Grigoriev I.V."/>
            <person name="Crous P."/>
            <person name="Smith M.E."/>
        </authorList>
    </citation>
    <scope>NUCLEOTIDE SEQUENCE</scope>
    <source>
        <strain evidence="1">Benny 63K</strain>
    </source>
</reference>